<proteinExistence type="predicted"/>
<reference evidence="2 3" key="1">
    <citation type="journal article" date="2021" name="Elife">
        <title>Chloroplast acquisition without the gene transfer in kleptoplastic sea slugs, Plakobranchus ocellatus.</title>
        <authorList>
            <person name="Maeda T."/>
            <person name="Takahashi S."/>
            <person name="Yoshida T."/>
            <person name="Shimamura S."/>
            <person name="Takaki Y."/>
            <person name="Nagai Y."/>
            <person name="Toyoda A."/>
            <person name="Suzuki Y."/>
            <person name="Arimoto A."/>
            <person name="Ishii H."/>
            <person name="Satoh N."/>
            <person name="Nishiyama T."/>
            <person name="Hasebe M."/>
            <person name="Maruyama T."/>
            <person name="Minagawa J."/>
            <person name="Obokata J."/>
            <person name="Shigenobu S."/>
        </authorList>
    </citation>
    <scope>NUCLEOTIDE SEQUENCE [LARGE SCALE GENOMIC DNA]</scope>
</reference>
<evidence type="ECO:0000256" key="1">
    <source>
        <dbReference type="SAM" id="MobiDB-lite"/>
    </source>
</evidence>
<keyword evidence="3" id="KW-1185">Reference proteome</keyword>
<name>A0AAV3Z661_9GAST</name>
<gene>
    <name evidence="2" type="ORF">PoB_001654500</name>
</gene>
<dbReference type="AlphaFoldDB" id="A0AAV3Z661"/>
<feature type="compositionally biased region" description="Polar residues" evidence="1">
    <location>
        <begin position="94"/>
        <end position="104"/>
    </location>
</feature>
<feature type="non-terminal residue" evidence="2">
    <location>
        <position position="1"/>
    </location>
</feature>
<evidence type="ECO:0000313" key="3">
    <source>
        <dbReference type="Proteomes" id="UP000735302"/>
    </source>
</evidence>
<dbReference type="EMBL" id="BLXT01001984">
    <property type="protein sequence ID" value="GFN90039.1"/>
    <property type="molecule type" value="Genomic_DNA"/>
</dbReference>
<comment type="caution">
    <text evidence="2">The sequence shown here is derived from an EMBL/GenBank/DDBJ whole genome shotgun (WGS) entry which is preliminary data.</text>
</comment>
<dbReference type="Proteomes" id="UP000735302">
    <property type="component" value="Unassembled WGS sequence"/>
</dbReference>
<evidence type="ECO:0000313" key="2">
    <source>
        <dbReference type="EMBL" id="GFN90039.1"/>
    </source>
</evidence>
<accession>A0AAV3Z661</accession>
<organism evidence="2 3">
    <name type="scientific">Plakobranchus ocellatus</name>
    <dbReference type="NCBI Taxonomy" id="259542"/>
    <lineage>
        <taxon>Eukaryota</taxon>
        <taxon>Metazoa</taxon>
        <taxon>Spiralia</taxon>
        <taxon>Lophotrochozoa</taxon>
        <taxon>Mollusca</taxon>
        <taxon>Gastropoda</taxon>
        <taxon>Heterobranchia</taxon>
        <taxon>Euthyneura</taxon>
        <taxon>Panpulmonata</taxon>
        <taxon>Sacoglossa</taxon>
        <taxon>Placobranchoidea</taxon>
        <taxon>Plakobranchidae</taxon>
        <taxon>Plakobranchus</taxon>
    </lineage>
</organism>
<protein>
    <submittedName>
        <fullName evidence="2">Uncharacterized protein</fullName>
    </submittedName>
</protein>
<sequence>DRDEQCCLPGHHPPRINTSSAVCLTTIRQGPRRAVLSAWPPSAKDRDGQCCLPGHHPPRTETSSVVCMATIRQGPRRAVLSAWPPSAKDRDEQNNSLLLSGEAS</sequence>
<feature type="region of interest" description="Disordered" evidence="1">
    <location>
        <begin position="81"/>
        <end position="104"/>
    </location>
</feature>